<feature type="region of interest" description="Disordered" evidence="2">
    <location>
        <begin position="49"/>
        <end position="71"/>
    </location>
</feature>
<proteinExistence type="predicted"/>
<dbReference type="Pfam" id="PF17828">
    <property type="entry name" value="FAS_N"/>
    <property type="match status" value="1"/>
</dbReference>
<dbReference type="EMBL" id="JAZAVJ010000065">
    <property type="protein sequence ID" value="KAK7416711.1"/>
    <property type="molecule type" value="Genomic_DNA"/>
</dbReference>
<dbReference type="Gene3D" id="3.40.366.10">
    <property type="entry name" value="Malonyl-Coenzyme A Acyl Carrier Protein, domain 2"/>
    <property type="match status" value="2"/>
</dbReference>
<sequence length="569" mass="61786">MACNDNLTQPRATTELNATQLLALATLATGRQDVSFPLSDKLHDIKASATTYVEPTPPESPTSGDKAEDQDAQSSLELVLEYADQVSEKMLQSVHEDVHASRELLRFLIDYVQQTVLATRNIHTVVASFPISDSQKSKLLRSYYEALHAANVNTHPQESGLFGTTIYTVFGGQGLRSSCVEELREITTTYPSLTRDLIHASAALITNLSTMDAVGSQLFPQGFDILAWLRDPAQVADSTYLTSAPVSVPLIGIVQLAHYEVTCKTLGLTPGQFRSRIAGTTGHSQGIITAAATAVADDWPSWREATLAAITTLFWIGVRTQQAWNNVQCNNAVSEAMVQDSTDHGERAPSPMLSVRGLTRENLQRCIDATNRYLKHGGRYLSISMTNGPRHFVISGPPKYLYGLNLQIRRAKQLLVQQRSAGDDGKADVVGSRFLDVSVPFHTSWLDQAIPMIQNDVKDIWLQPSAMAIPVFSTEDGQDTGCEGGQESRENVLHKLVELVVSRSVDWGKATACLYPDPDPESTLATQTVLDFGPGGVHGISSLSSSSSSAGGSRVILVGTLRDKGDMFL</sequence>
<dbReference type="PANTHER" id="PTHR10982:SF21">
    <property type="entry name" value="FATTY ACID SYNTHASE SUBUNIT BETA"/>
    <property type="match status" value="1"/>
</dbReference>
<keyword evidence="1" id="KW-0808">Transferase</keyword>
<dbReference type="InterPro" id="IPR050830">
    <property type="entry name" value="Fungal_FAS"/>
</dbReference>
<name>A0ABR1H6P2_9HYPO</name>
<evidence type="ECO:0000313" key="5">
    <source>
        <dbReference type="EMBL" id="KAK7416711.1"/>
    </source>
</evidence>
<reference evidence="5 6" key="1">
    <citation type="journal article" date="2025" name="Microbiol. Resour. Announc.">
        <title>Draft genome sequences for Neonectria magnoliae and Neonectria punicea, canker pathogens of Liriodendron tulipifera and Acer saccharum in West Virginia.</title>
        <authorList>
            <person name="Petronek H.M."/>
            <person name="Kasson M.T."/>
            <person name="Metheny A.M."/>
            <person name="Stauder C.M."/>
            <person name="Lovett B."/>
            <person name="Lynch S.C."/>
            <person name="Garnas J.R."/>
            <person name="Kasson L.R."/>
            <person name="Stajich J.E."/>
        </authorList>
    </citation>
    <scope>NUCLEOTIDE SEQUENCE [LARGE SCALE GENOMIC DNA]</scope>
    <source>
        <strain evidence="5 6">NRRL 64653</strain>
    </source>
</reference>
<evidence type="ECO:0000313" key="6">
    <source>
        <dbReference type="Proteomes" id="UP001498476"/>
    </source>
</evidence>
<comment type="caution">
    <text evidence="5">The sequence shown here is derived from an EMBL/GenBank/DDBJ whole genome shotgun (WGS) entry which is preliminary data.</text>
</comment>
<evidence type="ECO:0000259" key="3">
    <source>
        <dbReference type="Pfam" id="PF16073"/>
    </source>
</evidence>
<dbReference type="InterPro" id="IPR032088">
    <property type="entry name" value="SAT"/>
</dbReference>
<accession>A0ABR1H6P2</accession>
<evidence type="ECO:0008006" key="7">
    <source>
        <dbReference type="Google" id="ProtNLM"/>
    </source>
</evidence>
<dbReference type="PANTHER" id="PTHR10982">
    <property type="entry name" value="MALONYL COA-ACYL CARRIER PROTEIN TRANSACYLASE"/>
    <property type="match status" value="1"/>
</dbReference>
<evidence type="ECO:0000259" key="4">
    <source>
        <dbReference type="Pfam" id="PF17828"/>
    </source>
</evidence>
<organism evidence="5 6">
    <name type="scientific">Neonectria punicea</name>
    <dbReference type="NCBI Taxonomy" id="979145"/>
    <lineage>
        <taxon>Eukaryota</taxon>
        <taxon>Fungi</taxon>
        <taxon>Dikarya</taxon>
        <taxon>Ascomycota</taxon>
        <taxon>Pezizomycotina</taxon>
        <taxon>Sordariomycetes</taxon>
        <taxon>Hypocreomycetidae</taxon>
        <taxon>Hypocreales</taxon>
        <taxon>Nectriaceae</taxon>
        <taxon>Neonectria</taxon>
    </lineage>
</organism>
<protein>
    <recommendedName>
        <fullName evidence="7">Starter acyltransferase (SAT) domain-containing protein</fullName>
    </recommendedName>
</protein>
<evidence type="ECO:0000256" key="1">
    <source>
        <dbReference type="ARBA" id="ARBA00022679"/>
    </source>
</evidence>
<dbReference type="InterPro" id="IPR041099">
    <property type="entry name" value="FAS1_N"/>
</dbReference>
<keyword evidence="6" id="KW-1185">Reference proteome</keyword>
<evidence type="ECO:0000256" key="2">
    <source>
        <dbReference type="SAM" id="MobiDB-lite"/>
    </source>
</evidence>
<feature type="domain" description="Fatty acid synthase subunit beta N-terminal" evidence="4">
    <location>
        <begin position="63"/>
        <end position="148"/>
    </location>
</feature>
<dbReference type="InterPro" id="IPR001227">
    <property type="entry name" value="Ac_transferase_dom_sf"/>
</dbReference>
<dbReference type="SUPFAM" id="SSF52151">
    <property type="entry name" value="FabD/lysophospholipase-like"/>
    <property type="match status" value="1"/>
</dbReference>
<dbReference type="Pfam" id="PF16073">
    <property type="entry name" value="SAT"/>
    <property type="match status" value="1"/>
</dbReference>
<dbReference type="Gene3D" id="6.20.240.10">
    <property type="match status" value="1"/>
</dbReference>
<dbReference type="Gene3D" id="1.20.1050.120">
    <property type="match status" value="1"/>
</dbReference>
<dbReference type="InterPro" id="IPR016035">
    <property type="entry name" value="Acyl_Trfase/lysoPLipase"/>
</dbReference>
<dbReference type="Proteomes" id="UP001498476">
    <property type="component" value="Unassembled WGS sequence"/>
</dbReference>
<feature type="domain" description="Starter acyltransferase (SAT)" evidence="3">
    <location>
        <begin position="169"/>
        <end position="401"/>
    </location>
</feature>
<gene>
    <name evidence="5" type="ORF">QQX98_005037</name>
</gene>